<evidence type="ECO:0000256" key="1">
    <source>
        <dbReference type="SAM" id="SignalP"/>
    </source>
</evidence>
<dbReference type="Proteomes" id="UP000054248">
    <property type="component" value="Unassembled WGS sequence"/>
</dbReference>
<name>A0A0C3L702_9AGAM</name>
<feature type="signal peptide" evidence="1">
    <location>
        <begin position="1"/>
        <end position="20"/>
    </location>
</feature>
<evidence type="ECO:0000313" key="3">
    <source>
        <dbReference type="Proteomes" id="UP000054248"/>
    </source>
</evidence>
<keyword evidence="3" id="KW-1185">Reference proteome</keyword>
<proteinExistence type="predicted"/>
<feature type="chain" id="PRO_5002175723" description="Glycoside hydrolase family 16 protein" evidence="1">
    <location>
        <begin position="21"/>
        <end position="287"/>
    </location>
</feature>
<dbReference type="EMBL" id="KN822980">
    <property type="protein sequence ID" value="KIO29643.1"/>
    <property type="molecule type" value="Genomic_DNA"/>
</dbReference>
<dbReference type="OrthoDB" id="4584900at2759"/>
<dbReference type="AlphaFoldDB" id="A0A0C3L702"/>
<evidence type="ECO:0008006" key="4">
    <source>
        <dbReference type="Google" id="ProtNLM"/>
    </source>
</evidence>
<gene>
    <name evidence="2" type="ORF">M407DRAFT_164484</name>
</gene>
<sequence length="287" mass="30886">MRTFFPLFSLVALASTGVFSSPVSECLSELCGSIPLLNSSPNPVDVAASIAKVDTPTRSLPEHGAEKLTNAERLVRGLPPKKPKLLQGSSLRRSQPSAVPLTTYRGYLRIDREDNGDNVGYLSKNSLSTGQTGYDSFANAAPVTFKFDNAQTLGSASEFTIESASFVPETLGLVQGRDDTDSDISTGSFHYLYIAGVQPTSPGATPQTVDNSYTRATGKARTAESEVWTFNRNTNALTLQWVNTDGSKPTTLLFTQSTALYAGANPDAFHSRYPAPIIRVTYTFVPL</sequence>
<organism evidence="2 3">
    <name type="scientific">Tulasnella calospora MUT 4182</name>
    <dbReference type="NCBI Taxonomy" id="1051891"/>
    <lineage>
        <taxon>Eukaryota</taxon>
        <taxon>Fungi</taxon>
        <taxon>Dikarya</taxon>
        <taxon>Basidiomycota</taxon>
        <taxon>Agaricomycotina</taxon>
        <taxon>Agaricomycetes</taxon>
        <taxon>Cantharellales</taxon>
        <taxon>Tulasnellaceae</taxon>
        <taxon>Tulasnella</taxon>
    </lineage>
</organism>
<protein>
    <recommendedName>
        <fullName evidence="4">Glycoside hydrolase family 16 protein</fullName>
    </recommendedName>
</protein>
<dbReference type="STRING" id="1051891.A0A0C3L702"/>
<accession>A0A0C3L702</accession>
<keyword evidence="1" id="KW-0732">Signal</keyword>
<reference evidence="2 3" key="1">
    <citation type="submission" date="2014-04" db="EMBL/GenBank/DDBJ databases">
        <authorList>
            <consortium name="DOE Joint Genome Institute"/>
            <person name="Kuo A."/>
            <person name="Girlanda M."/>
            <person name="Perotto S."/>
            <person name="Kohler A."/>
            <person name="Nagy L.G."/>
            <person name="Floudas D."/>
            <person name="Copeland A."/>
            <person name="Barry K.W."/>
            <person name="Cichocki N."/>
            <person name="Veneault-Fourrey C."/>
            <person name="LaButti K."/>
            <person name="Lindquist E.A."/>
            <person name="Lipzen A."/>
            <person name="Lundell T."/>
            <person name="Morin E."/>
            <person name="Murat C."/>
            <person name="Sun H."/>
            <person name="Tunlid A."/>
            <person name="Henrissat B."/>
            <person name="Grigoriev I.V."/>
            <person name="Hibbett D.S."/>
            <person name="Martin F."/>
            <person name="Nordberg H.P."/>
            <person name="Cantor M.N."/>
            <person name="Hua S.X."/>
        </authorList>
    </citation>
    <scope>NUCLEOTIDE SEQUENCE [LARGE SCALE GENOMIC DNA]</scope>
    <source>
        <strain evidence="2 3">MUT 4182</strain>
    </source>
</reference>
<evidence type="ECO:0000313" key="2">
    <source>
        <dbReference type="EMBL" id="KIO29643.1"/>
    </source>
</evidence>
<dbReference type="HOGENOM" id="CLU_066064_0_1_1"/>
<reference evidence="3" key="2">
    <citation type="submission" date="2015-01" db="EMBL/GenBank/DDBJ databases">
        <title>Evolutionary Origins and Diversification of the Mycorrhizal Mutualists.</title>
        <authorList>
            <consortium name="DOE Joint Genome Institute"/>
            <consortium name="Mycorrhizal Genomics Consortium"/>
            <person name="Kohler A."/>
            <person name="Kuo A."/>
            <person name="Nagy L.G."/>
            <person name="Floudas D."/>
            <person name="Copeland A."/>
            <person name="Barry K.W."/>
            <person name="Cichocki N."/>
            <person name="Veneault-Fourrey C."/>
            <person name="LaButti K."/>
            <person name="Lindquist E.A."/>
            <person name="Lipzen A."/>
            <person name="Lundell T."/>
            <person name="Morin E."/>
            <person name="Murat C."/>
            <person name="Riley R."/>
            <person name="Ohm R."/>
            <person name="Sun H."/>
            <person name="Tunlid A."/>
            <person name="Henrissat B."/>
            <person name="Grigoriev I.V."/>
            <person name="Hibbett D.S."/>
            <person name="Martin F."/>
        </authorList>
    </citation>
    <scope>NUCLEOTIDE SEQUENCE [LARGE SCALE GENOMIC DNA]</scope>
    <source>
        <strain evidence="3">MUT 4182</strain>
    </source>
</reference>